<evidence type="ECO:0000313" key="1">
    <source>
        <dbReference type="EMBL" id="MCI85843.1"/>
    </source>
</evidence>
<dbReference type="Proteomes" id="UP000265520">
    <property type="component" value="Unassembled WGS sequence"/>
</dbReference>
<dbReference type="AlphaFoldDB" id="A0A392VEH6"/>
<accession>A0A392VEH6</accession>
<reference evidence="1 2" key="1">
    <citation type="journal article" date="2018" name="Front. Plant Sci.">
        <title>Red Clover (Trifolium pratense) and Zigzag Clover (T. medium) - A Picture of Genomic Similarities and Differences.</title>
        <authorList>
            <person name="Dluhosova J."/>
            <person name="Istvanek J."/>
            <person name="Nedelnik J."/>
            <person name="Repkova J."/>
        </authorList>
    </citation>
    <scope>NUCLEOTIDE SEQUENCE [LARGE SCALE GENOMIC DNA]</scope>
    <source>
        <strain evidence="2">cv. 10/8</strain>
        <tissue evidence="1">Leaf</tissue>
    </source>
</reference>
<evidence type="ECO:0000313" key="2">
    <source>
        <dbReference type="Proteomes" id="UP000265520"/>
    </source>
</evidence>
<feature type="non-terminal residue" evidence="1">
    <location>
        <position position="1"/>
    </location>
</feature>
<proteinExistence type="predicted"/>
<sequence>EQALQSTPGIIVNQVVPGTKGLEEIKLGRSILAISVVKKGTMLMSVGIQEL</sequence>
<protein>
    <submittedName>
        <fullName evidence="1">Uncharacterized protein</fullName>
    </submittedName>
</protein>
<name>A0A392VEH6_9FABA</name>
<organism evidence="1 2">
    <name type="scientific">Trifolium medium</name>
    <dbReference type="NCBI Taxonomy" id="97028"/>
    <lineage>
        <taxon>Eukaryota</taxon>
        <taxon>Viridiplantae</taxon>
        <taxon>Streptophyta</taxon>
        <taxon>Embryophyta</taxon>
        <taxon>Tracheophyta</taxon>
        <taxon>Spermatophyta</taxon>
        <taxon>Magnoliopsida</taxon>
        <taxon>eudicotyledons</taxon>
        <taxon>Gunneridae</taxon>
        <taxon>Pentapetalae</taxon>
        <taxon>rosids</taxon>
        <taxon>fabids</taxon>
        <taxon>Fabales</taxon>
        <taxon>Fabaceae</taxon>
        <taxon>Papilionoideae</taxon>
        <taxon>50 kb inversion clade</taxon>
        <taxon>NPAAA clade</taxon>
        <taxon>Hologalegina</taxon>
        <taxon>IRL clade</taxon>
        <taxon>Trifolieae</taxon>
        <taxon>Trifolium</taxon>
    </lineage>
</organism>
<dbReference type="EMBL" id="LXQA011125067">
    <property type="protein sequence ID" value="MCI85843.1"/>
    <property type="molecule type" value="Genomic_DNA"/>
</dbReference>
<keyword evidence="2" id="KW-1185">Reference proteome</keyword>
<comment type="caution">
    <text evidence="1">The sequence shown here is derived from an EMBL/GenBank/DDBJ whole genome shotgun (WGS) entry which is preliminary data.</text>
</comment>